<accession>G2YUF4</accession>
<evidence type="ECO:0000313" key="2">
    <source>
        <dbReference type="Proteomes" id="UP000008177"/>
    </source>
</evidence>
<sequence>MVLAAGTFCTSKLAASTLGKHGLSQVCNFQYLDRFYTTTIEHGKMTSFFSIQTRFHD</sequence>
<dbReference type="AlphaFoldDB" id="G2YUF4"/>
<evidence type="ECO:0000313" key="1">
    <source>
        <dbReference type="EMBL" id="CCD55252.1"/>
    </source>
</evidence>
<reference evidence="2" key="1">
    <citation type="journal article" date="2011" name="PLoS Genet.">
        <title>Genomic analysis of the necrotrophic fungal pathogens Sclerotinia sclerotiorum and Botrytis cinerea.</title>
        <authorList>
            <person name="Amselem J."/>
            <person name="Cuomo C.A."/>
            <person name="van Kan J.A."/>
            <person name="Viaud M."/>
            <person name="Benito E.P."/>
            <person name="Couloux A."/>
            <person name="Coutinho P.M."/>
            <person name="de Vries R.P."/>
            <person name="Dyer P.S."/>
            <person name="Fillinger S."/>
            <person name="Fournier E."/>
            <person name="Gout L."/>
            <person name="Hahn M."/>
            <person name="Kohn L."/>
            <person name="Lapalu N."/>
            <person name="Plummer K.M."/>
            <person name="Pradier J.M."/>
            <person name="Quevillon E."/>
            <person name="Sharon A."/>
            <person name="Simon A."/>
            <person name="ten Have A."/>
            <person name="Tudzynski B."/>
            <person name="Tudzynski P."/>
            <person name="Wincker P."/>
            <person name="Andrew M."/>
            <person name="Anthouard V."/>
            <person name="Beever R.E."/>
            <person name="Beffa R."/>
            <person name="Benoit I."/>
            <person name="Bouzid O."/>
            <person name="Brault B."/>
            <person name="Chen Z."/>
            <person name="Choquer M."/>
            <person name="Collemare J."/>
            <person name="Cotton P."/>
            <person name="Danchin E.G."/>
            <person name="Da Silva C."/>
            <person name="Gautier A."/>
            <person name="Giraud C."/>
            <person name="Giraud T."/>
            <person name="Gonzalez C."/>
            <person name="Grossetete S."/>
            <person name="Guldener U."/>
            <person name="Henrissat B."/>
            <person name="Howlett B.J."/>
            <person name="Kodira C."/>
            <person name="Kretschmer M."/>
            <person name="Lappartient A."/>
            <person name="Leroch M."/>
            <person name="Levis C."/>
            <person name="Mauceli E."/>
            <person name="Neuveglise C."/>
            <person name="Oeser B."/>
            <person name="Pearson M."/>
            <person name="Poulain J."/>
            <person name="Poussereau N."/>
            <person name="Quesneville H."/>
            <person name="Rascle C."/>
            <person name="Schumacher J."/>
            <person name="Segurens B."/>
            <person name="Sexton A."/>
            <person name="Silva E."/>
            <person name="Sirven C."/>
            <person name="Soanes D.M."/>
            <person name="Talbot N.J."/>
            <person name="Templeton M."/>
            <person name="Yandava C."/>
            <person name="Yarden O."/>
            <person name="Zeng Q."/>
            <person name="Rollins J.A."/>
            <person name="Lebrun M.H."/>
            <person name="Dickman M."/>
        </authorList>
    </citation>
    <scope>NUCLEOTIDE SEQUENCE [LARGE SCALE GENOMIC DNA]</scope>
    <source>
        <strain evidence="2">T4</strain>
    </source>
</reference>
<organism evidence="1 2">
    <name type="scientific">Botryotinia fuckeliana (strain T4)</name>
    <name type="common">Noble rot fungus</name>
    <name type="synonym">Botrytis cinerea</name>
    <dbReference type="NCBI Taxonomy" id="999810"/>
    <lineage>
        <taxon>Eukaryota</taxon>
        <taxon>Fungi</taxon>
        <taxon>Dikarya</taxon>
        <taxon>Ascomycota</taxon>
        <taxon>Pezizomycotina</taxon>
        <taxon>Leotiomycetes</taxon>
        <taxon>Helotiales</taxon>
        <taxon>Sclerotiniaceae</taxon>
        <taxon>Botrytis</taxon>
    </lineage>
</organism>
<dbReference type="EMBL" id="FQ790354">
    <property type="protein sequence ID" value="CCD55252.1"/>
    <property type="molecule type" value="Genomic_DNA"/>
</dbReference>
<dbReference type="Proteomes" id="UP000008177">
    <property type="component" value="Unplaced contigs"/>
</dbReference>
<name>G2YUF4_BOTF4</name>
<dbReference type="InParanoid" id="G2YUF4"/>
<protein>
    <submittedName>
        <fullName evidence="1">Uncharacterized protein</fullName>
    </submittedName>
</protein>
<gene>
    <name evidence="1" type="ORF">BofuT4_uP156480.1</name>
</gene>
<proteinExistence type="predicted"/>
<dbReference type="HOGENOM" id="CLU_2996330_0_0_1"/>